<name>A0ACC0JMA6_CHOFU</name>
<accession>A0ACC0JMA6</accession>
<dbReference type="Proteomes" id="UP001064048">
    <property type="component" value="Chromosome 11"/>
</dbReference>
<gene>
    <name evidence="1" type="ORF">MSG28_007067</name>
</gene>
<evidence type="ECO:0000313" key="2">
    <source>
        <dbReference type="Proteomes" id="UP001064048"/>
    </source>
</evidence>
<evidence type="ECO:0000313" key="1">
    <source>
        <dbReference type="EMBL" id="KAI8425292.1"/>
    </source>
</evidence>
<protein>
    <submittedName>
        <fullName evidence="1">Uncharacterized protein</fullName>
    </submittedName>
</protein>
<comment type="caution">
    <text evidence="1">The sequence shown here is derived from an EMBL/GenBank/DDBJ whole genome shotgun (WGS) entry which is preliminary data.</text>
</comment>
<organism evidence="1 2">
    <name type="scientific">Choristoneura fumiferana</name>
    <name type="common">Spruce budworm moth</name>
    <name type="synonym">Archips fumiferana</name>
    <dbReference type="NCBI Taxonomy" id="7141"/>
    <lineage>
        <taxon>Eukaryota</taxon>
        <taxon>Metazoa</taxon>
        <taxon>Ecdysozoa</taxon>
        <taxon>Arthropoda</taxon>
        <taxon>Hexapoda</taxon>
        <taxon>Insecta</taxon>
        <taxon>Pterygota</taxon>
        <taxon>Neoptera</taxon>
        <taxon>Endopterygota</taxon>
        <taxon>Lepidoptera</taxon>
        <taxon>Glossata</taxon>
        <taxon>Ditrysia</taxon>
        <taxon>Tortricoidea</taxon>
        <taxon>Tortricidae</taxon>
        <taxon>Tortricinae</taxon>
        <taxon>Choristoneura</taxon>
    </lineage>
</organism>
<sequence>MVMAKRSIKAVVLLFLHFNVRASRLEPRVYGGNSASIEKFPHSVYMTAECSQKAWICGASVLNQRILLTAGHCVYGCVGKYSIRAYAGHDVIGEMKIMRKVSKYLVHREYEPVQCKNDIALGFVAPDLLLEKLVQRVIIMRSFPEGAEAKVAGWGMDETNFNSNQLKWVTQRLQSKKNCKPLGKLSKGMMCATNAFDTYPSHGDSGSALVLSNLPVQIGLVSFKEATIPHLIAYTNISYYYSWIHEYAKKLNCVKKNMATFSTKLVAIFYLFLSKCTGEMEPYVVGGDYAKIDQYPHSVFLYVENNGEAWICGASIVNQLLLLTAAHCLEGCLTDWSVKAYAGSAHVNEMKAVRLVSKYIIHVHYDTRKSLNDIALAHIKKPFPFGRTIQRVILKRNFKGVKNAKVAGWGLVNDQTEEDTELLKAVTQKLQSKSSCKEAGELLKGMMCATNNRKNRPSKGDSGSALVTSDGQQIGLVSFRHPHAPELVIYTNVSYYYDWIQHSSRMLLCPKKKG</sequence>
<dbReference type="EMBL" id="CM046111">
    <property type="protein sequence ID" value="KAI8425292.1"/>
    <property type="molecule type" value="Genomic_DNA"/>
</dbReference>
<reference evidence="1 2" key="1">
    <citation type="journal article" date="2022" name="Genome Biol. Evol.">
        <title>The Spruce Budworm Genome: Reconstructing the Evolutionary History of Antifreeze Proteins.</title>
        <authorList>
            <person name="Beliveau C."/>
            <person name="Gagne P."/>
            <person name="Picq S."/>
            <person name="Vernygora O."/>
            <person name="Keeling C.I."/>
            <person name="Pinkney K."/>
            <person name="Doucet D."/>
            <person name="Wen F."/>
            <person name="Johnston J.S."/>
            <person name="Maaroufi H."/>
            <person name="Boyle B."/>
            <person name="Laroche J."/>
            <person name="Dewar K."/>
            <person name="Juretic N."/>
            <person name="Blackburn G."/>
            <person name="Nisole A."/>
            <person name="Brunet B."/>
            <person name="Brandao M."/>
            <person name="Lumley L."/>
            <person name="Duan J."/>
            <person name="Quan G."/>
            <person name="Lucarotti C.J."/>
            <person name="Roe A.D."/>
            <person name="Sperling F.A.H."/>
            <person name="Levesque R.C."/>
            <person name="Cusson M."/>
        </authorList>
    </citation>
    <scope>NUCLEOTIDE SEQUENCE [LARGE SCALE GENOMIC DNA]</scope>
    <source>
        <strain evidence="1">Glfc:IPQL:Cfum</strain>
    </source>
</reference>
<proteinExistence type="predicted"/>
<keyword evidence="2" id="KW-1185">Reference proteome</keyword>